<evidence type="ECO:0000313" key="5">
    <source>
        <dbReference type="Proteomes" id="UP000694392"/>
    </source>
</evidence>
<keyword evidence="5" id="KW-1185">Reference proteome</keyword>
<keyword evidence="3" id="KW-0472">Membrane</keyword>
<gene>
    <name evidence="4" type="primary">CLCN6</name>
</gene>
<keyword evidence="3" id="KW-0812">Transmembrane</keyword>
<dbReference type="Ensembl" id="ENSSPUT00000017193.1">
    <property type="protein sequence ID" value="ENSSPUP00000016129.1"/>
    <property type="gene ID" value="ENSSPUG00000012473.1"/>
</dbReference>
<dbReference type="GeneTree" id="ENSGT00940000159291"/>
<evidence type="ECO:0000256" key="2">
    <source>
        <dbReference type="ARBA" id="ARBA00023122"/>
    </source>
</evidence>
<dbReference type="SUPFAM" id="SSF81340">
    <property type="entry name" value="Clc chloride channel"/>
    <property type="match status" value="1"/>
</dbReference>
<keyword evidence="1" id="KW-0677">Repeat</keyword>
<keyword evidence="3" id="KW-1133">Transmembrane helix</keyword>
<dbReference type="GO" id="GO:0005247">
    <property type="term" value="F:voltage-gated chloride channel activity"/>
    <property type="evidence" value="ECO:0007669"/>
    <property type="project" value="InterPro"/>
</dbReference>
<sequence length="131" mass="15000">MARCGAGWCCGCCGERESRTPEELTILGETREGEEDEILPRKDYESLDYDRCINDPYLEVLESMNNKKSRRYEAVKWIVVFAIGVCTGLVGLFVDFFVRLFSHLKFSVVQTCILYMVPCSLDASKLFCFKP</sequence>
<dbReference type="InterPro" id="IPR051280">
    <property type="entry name" value="Cl-channel/antiporter"/>
</dbReference>
<dbReference type="PANTHER" id="PTHR11689:SF158">
    <property type="entry name" value="H(+)_CL(-) EXCHANGE TRANSPORTER 6"/>
    <property type="match status" value="1"/>
</dbReference>
<name>A0A8D0GZ76_SPHPU</name>
<evidence type="ECO:0000313" key="4">
    <source>
        <dbReference type="Ensembl" id="ENSSPUP00000016129.1"/>
    </source>
</evidence>
<dbReference type="PRINTS" id="PR01117">
    <property type="entry name" value="CLCHANNEL6"/>
</dbReference>
<protein>
    <submittedName>
        <fullName evidence="4">Chloride voltage-gated channel 6</fullName>
    </submittedName>
</protein>
<reference evidence="4" key="2">
    <citation type="submission" date="2025-09" db="UniProtKB">
        <authorList>
            <consortium name="Ensembl"/>
        </authorList>
    </citation>
    <scope>IDENTIFICATION</scope>
</reference>
<feature type="transmembrane region" description="Helical" evidence="3">
    <location>
        <begin position="74"/>
        <end position="94"/>
    </location>
</feature>
<dbReference type="Proteomes" id="UP000694392">
    <property type="component" value="Unplaced"/>
</dbReference>
<reference evidence="4" key="1">
    <citation type="submission" date="2025-08" db="UniProtKB">
        <authorList>
            <consortium name="Ensembl"/>
        </authorList>
    </citation>
    <scope>IDENTIFICATION</scope>
</reference>
<organism evidence="4 5">
    <name type="scientific">Sphenodon punctatus</name>
    <name type="common">Tuatara</name>
    <name type="synonym">Hatteria punctata</name>
    <dbReference type="NCBI Taxonomy" id="8508"/>
    <lineage>
        <taxon>Eukaryota</taxon>
        <taxon>Metazoa</taxon>
        <taxon>Chordata</taxon>
        <taxon>Craniata</taxon>
        <taxon>Vertebrata</taxon>
        <taxon>Euteleostomi</taxon>
        <taxon>Lepidosauria</taxon>
        <taxon>Sphenodontia</taxon>
        <taxon>Sphenodontidae</taxon>
        <taxon>Sphenodon</taxon>
    </lineage>
</organism>
<dbReference type="PANTHER" id="PTHR11689">
    <property type="entry name" value="CHLORIDE CHANNEL PROTEIN CLC FAMILY MEMBER"/>
    <property type="match status" value="1"/>
</dbReference>
<dbReference type="GO" id="GO:0005765">
    <property type="term" value="C:lysosomal membrane"/>
    <property type="evidence" value="ECO:0007669"/>
    <property type="project" value="TreeGrafter"/>
</dbReference>
<dbReference type="InterPro" id="IPR002248">
    <property type="entry name" value="Cl_channel-6"/>
</dbReference>
<keyword evidence="2" id="KW-0129">CBS domain</keyword>
<dbReference type="InterPro" id="IPR014743">
    <property type="entry name" value="Cl-channel_core"/>
</dbReference>
<accession>A0A8D0GZ76</accession>
<proteinExistence type="predicted"/>
<dbReference type="AlphaFoldDB" id="A0A8D0GZ76"/>
<evidence type="ECO:0000256" key="3">
    <source>
        <dbReference type="SAM" id="Phobius"/>
    </source>
</evidence>
<evidence type="ECO:0000256" key="1">
    <source>
        <dbReference type="ARBA" id="ARBA00022737"/>
    </source>
</evidence>